<protein>
    <recommendedName>
        <fullName evidence="7">Ankyrin repeat protein</fullName>
    </recommendedName>
</protein>
<feature type="compositionally biased region" description="Low complexity" evidence="4">
    <location>
        <begin position="492"/>
        <end position="505"/>
    </location>
</feature>
<dbReference type="Gene3D" id="1.25.40.20">
    <property type="entry name" value="Ankyrin repeat-containing domain"/>
    <property type="match status" value="2"/>
</dbReference>
<dbReference type="InterPro" id="IPR036770">
    <property type="entry name" value="Ankyrin_rpt-contain_sf"/>
</dbReference>
<evidence type="ECO:0000313" key="5">
    <source>
        <dbReference type="EMBL" id="MDI1489472.1"/>
    </source>
</evidence>
<dbReference type="PROSITE" id="PS50088">
    <property type="entry name" value="ANK_REPEAT"/>
    <property type="match status" value="4"/>
</dbReference>
<feature type="repeat" description="ANK" evidence="3">
    <location>
        <begin position="176"/>
        <end position="204"/>
    </location>
</feature>
<dbReference type="InterPro" id="IPR002110">
    <property type="entry name" value="Ankyrin_rpt"/>
</dbReference>
<comment type="caution">
    <text evidence="5">The sequence shown here is derived from an EMBL/GenBank/DDBJ whole genome shotgun (WGS) entry which is preliminary data.</text>
</comment>
<dbReference type="EMBL" id="JAPUFD010000009">
    <property type="protein sequence ID" value="MDI1489472.1"/>
    <property type="molecule type" value="Genomic_DNA"/>
</dbReference>
<evidence type="ECO:0000256" key="3">
    <source>
        <dbReference type="PROSITE-ProRule" id="PRU00023"/>
    </source>
</evidence>
<keyword evidence="6" id="KW-1185">Reference proteome</keyword>
<dbReference type="PROSITE" id="PS50297">
    <property type="entry name" value="ANK_REP_REGION"/>
    <property type="match status" value="2"/>
</dbReference>
<evidence type="ECO:0000313" key="6">
    <source>
        <dbReference type="Proteomes" id="UP001161017"/>
    </source>
</evidence>
<feature type="repeat" description="ANK" evidence="3">
    <location>
        <begin position="320"/>
        <end position="352"/>
    </location>
</feature>
<dbReference type="Proteomes" id="UP001161017">
    <property type="component" value="Unassembled WGS sequence"/>
</dbReference>
<evidence type="ECO:0000256" key="1">
    <source>
        <dbReference type="ARBA" id="ARBA00022737"/>
    </source>
</evidence>
<keyword evidence="2 3" id="KW-0040">ANK repeat</keyword>
<dbReference type="Pfam" id="PF12796">
    <property type="entry name" value="Ank_2"/>
    <property type="match status" value="2"/>
</dbReference>
<accession>A0AA43QP29</accession>
<reference evidence="5" key="1">
    <citation type="journal article" date="2023" name="Genome Biol. Evol.">
        <title>First Whole Genome Sequence and Flow Cytometry Genome Size Data for the Lichen-Forming Fungus Ramalina farinacea (Ascomycota).</title>
        <authorList>
            <person name="Llewellyn T."/>
            <person name="Mian S."/>
            <person name="Hill R."/>
            <person name="Leitch I.J."/>
            <person name="Gaya E."/>
        </authorList>
    </citation>
    <scope>NUCLEOTIDE SEQUENCE</scope>
    <source>
        <strain evidence="5">LIQ254RAFAR</strain>
    </source>
</reference>
<feature type="repeat" description="ANK" evidence="3">
    <location>
        <begin position="241"/>
        <end position="273"/>
    </location>
</feature>
<gene>
    <name evidence="5" type="ORF">OHK93_008751</name>
</gene>
<dbReference type="AlphaFoldDB" id="A0AA43QP29"/>
<dbReference type="SMART" id="SM00248">
    <property type="entry name" value="ANK"/>
    <property type="match status" value="6"/>
</dbReference>
<dbReference type="SUPFAM" id="SSF48403">
    <property type="entry name" value="Ankyrin repeat"/>
    <property type="match status" value="1"/>
</dbReference>
<name>A0AA43QP29_9LECA</name>
<proteinExistence type="predicted"/>
<sequence>MDPLSVIASVVNIAGAACSASQALFNLVDDIKGGPEQVQAISQDAHAFYLVIYSLRSSSPETSAPGQPNAVDVDISPVIPNATSAGTVLHEPPASDTTLEQSLETSVPVVSPHVGVVEFDGKPVQAELPAETLGDHAAPQHPTAASPITASFTTLIEALDPERPISEKESTILTLPLQLAVRQGDAVQTKELLAAGADPNVRDPDTQRTALEVASLVAQYPAKIADILHEHGANVNETDDEGWTLLHHATFRGRIREVRWLLQKEADTDKVSQGRRNLDGILFTLVTPLQIAASSRHFHALACLDELLKAGAQTDPIVDQGYGAIHIAARCGSCPAVAMLLAAGARLDHSNNPKRTTPLQEAIAHEQLDVLRYLLCLEAESIYQKIGSCDPYSLAEERRQVEDVPQGSPTQKPIRGEMWRLVKDASGHALYRYRSNSDPKCIGVGPISYVPKSVRRFNRGEANGKDQSNLPLRREVDDGRVSFEFGGISTVSVNSSSASSDLSGSQLEWLRSSPGGLQQTQDSDSDVSEDIAPKRPTSQPQEAPDSTPFDENQLAKGASIDTLSPTMAPVTDKHDEPQSQWNFDMCEPQSCEPLYQHASVQQSQEDSSESQMGTMLIGMAL</sequence>
<feature type="region of interest" description="Disordered" evidence="4">
    <location>
        <begin position="492"/>
        <end position="585"/>
    </location>
</feature>
<dbReference type="PANTHER" id="PTHR24198:SF165">
    <property type="entry name" value="ANKYRIN REPEAT-CONTAINING PROTEIN-RELATED"/>
    <property type="match status" value="1"/>
</dbReference>
<evidence type="ECO:0000256" key="2">
    <source>
        <dbReference type="ARBA" id="ARBA00023043"/>
    </source>
</evidence>
<evidence type="ECO:0008006" key="7">
    <source>
        <dbReference type="Google" id="ProtNLM"/>
    </source>
</evidence>
<keyword evidence="1" id="KW-0677">Repeat</keyword>
<dbReference type="PANTHER" id="PTHR24198">
    <property type="entry name" value="ANKYRIN REPEAT AND PROTEIN KINASE DOMAIN-CONTAINING PROTEIN"/>
    <property type="match status" value="1"/>
</dbReference>
<evidence type="ECO:0000256" key="4">
    <source>
        <dbReference type="SAM" id="MobiDB-lite"/>
    </source>
</evidence>
<feature type="repeat" description="ANK" evidence="3">
    <location>
        <begin position="206"/>
        <end position="240"/>
    </location>
</feature>
<organism evidence="5 6">
    <name type="scientific">Ramalina farinacea</name>
    <dbReference type="NCBI Taxonomy" id="258253"/>
    <lineage>
        <taxon>Eukaryota</taxon>
        <taxon>Fungi</taxon>
        <taxon>Dikarya</taxon>
        <taxon>Ascomycota</taxon>
        <taxon>Pezizomycotina</taxon>
        <taxon>Lecanoromycetes</taxon>
        <taxon>OSLEUM clade</taxon>
        <taxon>Lecanoromycetidae</taxon>
        <taxon>Lecanorales</taxon>
        <taxon>Lecanorineae</taxon>
        <taxon>Ramalinaceae</taxon>
        <taxon>Ramalina</taxon>
    </lineage>
</organism>